<sequence length="124" mass="14126">MASMRLCPTIPAIEGRFQREKWCMSVCSAGFVIPRAAAYHRRWKIKQIGDPYLRNRRVIDEGSSRLFLMEGAMLKSELYLELAERGGEVAAAHVKEVLHQQLSATSRGHVIHQANNWRPLPATR</sequence>
<dbReference type="EMBL" id="JAEFBK010000012">
    <property type="protein sequence ID" value="KAG7541178.1"/>
    <property type="molecule type" value="Genomic_DNA"/>
</dbReference>
<dbReference type="AlphaFoldDB" id="A0A8T1Y720"/>
<dbReference type="InterPro" id="IPR053301">
    <property type="entry name" value="F-box_motif"/>
</dbReference>
<protein>
    <submittedName>
        <fullName evidence="1">Uncharacterized protein</fullName>
    </submittedName>
</protein>
<evidence type="ECO:0000313" key="1">
    <source>
        <dbReference type="EMBL" id="KAG7541178.1"/>
    </source>
</evidence>
<name>A0A8T1Y720_9BRAS</name>
<dbReference type="Proteomes" id="UP000694240">
    <property type="component" value="Chromosome 12"/>
</dbReference>
<organism evidence="1 2">
    <name type="scientific">Arabidopsis thaliana x Arabidopsis arenosa</name>
    <dbReference type="NCBI Taxonomy" id="1240361"/>
    <lineage>
        <taxon>Eukaryota</taxon>
        <taxon>Viridiplantae</taxon>
        <taxon>Streptophyta</taxon>
        <taxon>Embryophyta</taxon>
        <taxon>Tracheophyta</taxon>
        <taxon>Spermatophyta</taxon>
        <taxon>Magnoliopsida</taxon>
        <taxon>eudicotyledons</taxon>
        <taxon>Gunneridae</taxon>
        <taxon>Pentapetalae</taxon>
        <taxon>rosids</taxon>
        <taxon>malvids</taxon>
        <taxon>Brassicales</taxon>
        <taxon>Brassicaceae</taxon>
        <taxon>Camelineae</taxon>
        <taxon>Arabidopsis</taxon>
    </lineage>
</organism>
<evidence type="ECO:0000313" key="2">
    <source>
        <dbReference type="Proteomes" id="UP000694240"/>
    </source>
</evidence>
<dbReference type="PANTHER" id="PTHR45088">
    <property type="entry name" value="OSJNBA0022H21.17 PROTEIN"/>
    <property type="match status" value="1"/>
</dbReference>
<reference evidence="1 2" key="1">
    <citation type="submission" date="2020-12" db="EMBL/GenBank/DDBJ databases">
        <title>Concerted genomic and epigenomic changes stabilize Arabidopsis allopolyploids.</title>
        <authorList>
            <person name="Chen Z."/>
        </authorList>
    </citation>
    <scope>NUCLEOTIDE SEQUENCE [LARGE SCALE GENOMIC DNA]</scope>
    <source>
        <strain evidence="1">Allo738</strain>
        <tissue evidence="1">Leaf</tissue>
    </source>
</reference>
<gene>
    <name evidence="1" type="ORF">ISN45_Aa07g013080</name>
</gene>
<accession>A0A8T1Y720</accession>
<proteinExistence type="predicted"/>
<dbReference type="PANTHER" id="PTHR45088:SF1">
    <property type="entry name" value="OS04G0476000 PROTEIN"/>
    <property type="match status" value="1"/>
</dbReference>
<comment type="caution">
    <text evidence="1">The sequence shown here is derived from an EMBL/GenBank/DDBJ whole genome shotgun (WGS) entry which is preliminary data.</text>
</comment>
<keyword evidence="2" id="KW-1185">Reference proteome</keyword>